<keyword evidence="3 14" id="KW-1003">Cell membrane</keyword>
<dbReference type="InterPro" id="IPR050515">
    <property type="entry name" value="Beta-lactam/transpept"/>
</dbReference>
<dbReference type="GO" id="GO:0009002">
    <property type="term" value="F:serine-type D-Ala-D-Ala carboxypeptidase activity"/>
    <property type="evidence" value="ECO:0007669"/>
    <property type="project" value="UniProtKB-UniRule"/>
</dbReference>
<sequence length="631" mass="68802">MSRRSEIKNQMAERYAFQLRLAAAALFVLVLFGILIARFSWLQVAQHGRYQTLAEQNRISLVPIVPPRGVIYDRNGVVLAHNFSAYTLEITPSKVGSLEDCINRLAKIIDITPKDRRRFKKLMEDTKDFESLPIKTRLNDEEVARFAANSYQFPGVEVKARLFRQYPLGKVASHLIGYIGRINDKDLQDLDDSGDLPNYRGTDHIGKVGVEQSYESDLHGVTGFEEVEIDAGGRAIRTLKRTPPMPGKNLVLSVDIKLQQIAEDAFGDRKGALVAIDPQNGGVLAFVSKPGFDPNLFVDGIDPQSWNDLNTDPDKPLNNRALRGTYPPGSTFKPFMALGALEGNFRSAGTVINDTGVFNFGGHTFRDDKVGGHGAVDMYKSIVVSCDVYYYSLANTMGIDAISRFMGTLDFGSPTGIDIDGEQSGVLPSQEWKRKRFRTPATQKWYAGETVSIGIGQGYNAYTPLQMAHATAAIANSGVMFHPHLVQYIVDGTNGNKTVVEPKPERVLPWKPANIAVVQHAMEGVIKEGTGAKAFAGAGYTAAGKTGTAQVFSLKGGKYSESGTKAHLRDHAWFIAYAPTDHPKIALAVLVENGGWGAAAAAPIARQVLDYYLTGKQPAQAASDVESSDSD</sequence>
<dbReference type="Gene3D" id="3.90.1310.10">
    <property type="entry name" value="Penicillin-binding protein 2a (Domain 2)"/>
    <property type="match status" value="1"/>
</dbReference>
<keyword evidence="11 14" id="KW-1133">Transmembrane helix</keyword>
<evidence type="ECO:0000256" key="5">
    <source>
        <dbReference type="ARBA" id="ARBA00022645"/>
    </source>
</evidence>
<dbReference type="EMBL" id="JACHHN010000003">
    <property type="protein sequence ID" value="MBB5191304.1"/>
    <property type="molecule type" value="Genomic_DNA"/>
</dbReference>
<keyword evidence="14" id="KW-0479">Metal-binding</keyword>
<dbReference type="Pfam" id="PF03717">
    <property type="entry name" value="PBP_dimer"/>
    <property type="match status" value="1"/>
</dbReference>
<keyword evidence="10 14" id="KW-0573">Peptidoglycan synthesis</keyword>
<dbReference type="Gene3D" id="3.40.710.10">
    <property type="entry name" value="DD-peptidase/beta-lactamase superfamily"/>
    <property type="match status" value="1"/>
</dbReference>
<evidence type="ECO:0000259" key="16">
    <source>
        <dbReference type="Pfam" id="PF03717"/>
    </source>
</evidence>
<evidence type="ECO:0000256" key="6">
    <source>
        <dbReference type="ARBA" id="ARBA00022670"/>
    </source>
</evidence>
<dbReference type="InterPro" id="IPR001460">
    <property type="entry name" value="PCN-bd_Tpept"/>
</dbReference>
<accession>A0A840RFE8</accession>
<dbReference type="HAMAP" id="MF_02081">
    <property type="entry name" value="MrdA_transpept"/>
    <property type="match status" value="1"/>
</dbReference>
<evidence type="ECO:0000256" key="10">
    <source>
        <dbReference type="ARBA" id="ARBA00022984"/>
    </source>
</evidence>
<dbReference type="UniPathway" id="UPA00219"/>
<evidence type="ECO:0000256" key="7">
    <source>
        <dbReference type="ARBA" id="ARBA00022692"/>
    </source>
</evidence>
<comment type="catalytic activity">
    <reaction evidence="14">
        <text>Preferential cleavage: (Ac)2-L-Lys-D-Ala-|-D-Ala. Also transpeptidation of peptidyl-alanyl moieties that are N-acyl substituents of D-alanine.</text>
        <dbReference type="EC" id="3.4.16.4"/>
    </reaction>
</comment>
<keyword evidence="13 14" id="KW-0961">Cell wall biogenesis/degradation</keyword>
<evidence type="ECO:0000256" key="4">
    <source>
        <dbReference type="ARBA" id="ARBA00022519"/>
    </source>
</evidence>
<dbReference type="FunFam" id="3.40.710.10:FF:000024">
    <property type="entry name" value="Penicillin-binding protein 2"/>
    <property type="match status" value="1"/>
</dbReference>
<evidence type="ECO:0000256" key="14">
    <source>
        <dbReference type="HAMAP-Rule" id="MF_02081"/>
    </source>
</evidence>
<keyword evidence="18" id="KW-1185">Reference proteome</keyword>
<dbReference type="AlphaFoldDB" id="A0A840RFE8"/>
<dbReference type="Gene3D" id="3.30.1390.30">
    <property type="entry name" value="Penicillin-binding protein 2a, domain 3"/>
    <property type="match status" value="1"/>
</dbReference>
<evidence type="ECO:0000256" key="13">
    <source>
        <dbReference type="ARBA" id="ARBA00023316"/>
    </source>
</evidence>
<feature type="binding site" evidence="14">
    <location>
        <position position="354"/>
    </location>
    <ligand>
        <name>Zn(2+)</name>
        <dbReference type="ChEBI" id="CHEBI:29105"/>
    </ligand>
</feature>
<dbReference type="EC" id="3.4.16.4" evidence="14"/>
<comment type="function">
    <text evidence="14">Catalyzes cross-linking of the peptidoglycan cell wall.</text>
</comment>
<keyword evidence="12 14" id="KW-0472">Membrane</keyword>
<keyword evidence="8 14" id="KW-0378">Hydrolase</keyword>
<gene>
    <name evidence="14" type="primary">mrdA</name>
    <name evidence="17" type="ORF">HNQ50_002027</name>
</gene>
<keyword evidence="4 14" id="KW-0997">Cell inner membrane</keyword>
<reference evidence="17 18" key="1">
    <citation type="submission" date="2020-08" db="EMBL/GenBank/DDBJ databases">
        <title>Genomic Encyclopedia of Type Strains, Phase IV (KMG-IV): sequencing the most valuable type-strain genomes for metagenomic binning, comparative biology and taxonomic classification.</title>
        <authorList>
            <person name="Goeker M."/>
        </authorList>
    </citation>
    <scope>NUCLEOTIDE SEQUENCE [LARGE SCALE GENOMIC DNA]</scope>
    <source>
        <strain evidence="17 18">DSM 18233</strain>
    </source>
</reference>
<evidence type="ECO:0000256" key="1">
    <source>
        <dbReference type="ARBA" id="ARBA00004167"/>
    </source>
</evidence>
<dbReference type="InterPro" id="IPR017790">
    <property type="entry name" value="Penicillin-binding_protein_2"/>
</dbReference>
<feature type="binding site" evidence="14">
    <location>
        <position position="367"/>
    </location>
    <ligand>
        <name>Zn(2+)</name>
        <dbReference type="ChEBI" id="CHEBI:29105"/>
    </ligand>
</feature>
<evidence type="ECO:0000256" key="11">
    <source>
        <dbReference type="ARBA" id="ARBA00022989"/>
    </source>
</evidence>
<evidence type="ECO:0000313" key="17">
    <source>
        <dbReference type="EMBL" id="MBB5191304.1"/>
    </source>
</evidence>
<dbReference type="InterPro" id="IPR036138">
    <property type="entry name" value="PBP_dimer_sf"/>
</dbReference>
<dbReference type="InterPro" id="IPR005311">
    <property type="entry name" value="PBP_dimer"/>
</dbReference>
<evidence type="ECO:0000259" key="15">
    <source>
        <dbReference type="Pfam" id="PF00905"/>
    </source>
</evidence>
<evidence type="ECO:0000313" key="18">
    <source>
        <dbReference type="Proteomes" id="UP000543030"/>
    </source>
</evidence>
<feature type="binding site" evidence="14">
    <location>
        <position position="386"/>
    </location>
    <ligand>
        <name>Zn(2+)</name>
        <dbReference type="ChEBI" id="CHEBI:29105"/>
    </ligand>
</feature>
<feature type="transmembrane region" description="Helical" evidence="14">
    <location>
        <begin position="21"/>
        <end position="41"/>
    </location>
</feature>
<evidence type="ECO:0000256" key="9">
    <source>
        <dbReference type="ARBA" id="ARBA00022960"/>
    </source>
</evidence>
<keyword evidence="6 14" id="KW-0645">Protease</keyword>
<comment type="similarity">
    <text evidence="14">Belongs to the transpeptidase family. MrdA subfamily.</text>
</comment>
<dbReference type="PANTHER" id="PTHR30627:SF2">
    <property type="entry name" value="PEPTIDOGLYCAN D,D-TRANSPEPTIDASE MRDA"/>
    <property type="match status" value="1"/>
</dbReference>
<dbReference type="SUPFAM" id="SSF56601">
    <property type="entry name" value="beta-lactamase/transpeptidase-like"/>
    <property type="match status" value="1"/>
</dbReference>
<dbReference type="GO" id="GO:0008270">
    <property type="term" value="F:zinc ion binding"/>
    <property type="evidence" value="ECO:0007669"/>
    <property type="project" value="UniProtKB-UniRule"/>
</dbReference>
<comment type="cofactor">
    <cofactor evidence="14">
        <name>Zn(2+)</name>
        <dbReference type="ChEBI" id="CHEBI:29105"/>
    </cofactor>
    <text evidence="14">Binds one Zn(2+) ion per subunit.</text>
</comment>
<dbReference type="GO" id="GO:0071972">
    <property type="term" value="F:peptidoglycan L,D-transpeptidase activity"/>
    <property type="evidence" value="ECO:0007669"/>
    <property type="project" value="TreeGrafter"/>
</dbReference>
<dbReference type="GO" id="GO:0008658">
    <property type="term" value="F:penicillin binding"/>
    <property type="evidence" value="ECO:0007669"/>
    <property type="project" value="InterPro"/>
</dbReference>
<dbReference type="Pfam" id="PF00905">
    <property type="entry name" value="Transpeptidase"/>
    <property type="match status" value="1"/>
</dbReference>
<dbReference type="GO" id="GO:0009252">
    <property type="term" value="P:peptidoglycan biosynthetic process"/>
    <property type="evidence" value="ECO:0007669"/>
    <property type="project" value="UniProtKB-UniRule"/>
</dbReference>
<evidence type="ECO:0000256" key="3">
    <source>
        <dbReference type="ARBA" id="ARBA00022475"/>
    </source>
</evidence>
<evidence type="ECO:0000256" key="2">
    <source>
        <dbReference type="ARBA" id="ARBA00004236"/>
    </source>
</evidence>
<keyword evidence="14" id="KW-0862">Zinc</keyword>
<dbReference type="GO" id="GO:0071555">
    <property type="term" value="P:cell wall organization"/>
    <property type="evidence" value="ECO:0007669"/>
    <property type="project" value="UniProtKB-KW"/>
</dbReference>
<dbReference type="GO" id="GO:0005886">
    <property type="term" value="C:plasma membrane"/>
    <property type="evidence" value="ECO:0007669"/>
    <property type="project" value="UniProtKB-SubCell"/>
</dbReference>
<name>A0A840RFE8_9NEIS</name>
<comment type="pathway">
    <text evidence="14">Cell wall biogenesis; peptidoglycan biosynthesis.</text>
</comment>
<feature type="binding site" evidence="14">
    <location>
        <position position="373"/>
    </location>
    <ligand>
        <name>Zn(2+)</name>
        <dbReference type="ChEBI" id="CHEBI:29105"/>
    </ligand>
</feature>
<dbReference type="Proteomes" id="UP000543030">
    <property type="component" value="Unassembled WGS sequence"/>
</dbReference>
<feature type="active site" description="Acyl-ester intermediate" evidence="14">
    <location>
        <position position="330"/>
    </location>
</feature>
<feature type="domain" description="Penicillin-binding protein dimerisation" evidence="16">
    <location>
        <begin position="64"/>
        <end position="239"/>
    </location>
</feature>
<dbReference type="RefSeq" id="WP_184100057.1">
    <property type="nucleotide sequence ID" value="NZ_JACHHN010000003.1"/>
</dbReference>
<comment type="caution">
    <text evidence="17">The sequence shown here is derived from an EMBL/GenBank/DDBJ whole genome shotgun (WGS) entry which is preliminary data.</text>
</comment>
<dbReference type="GO" id="GO:0006508">
    <property type="term" value="P:proteolysis"/>
    <property type="evidence" value="ECO:0007669"/>
    <property type="project" value="UniProtKB-KW"/>
</dbReference>
<organism evidence="17 18">
    <name type="scientific">Silvimonas terrae</name>
    <dbReference type="NCBI Taxonomy" id="300266"/>
    <lineage>
        <taxon>Bacteria</taxon>
        <taxon>Pseudomonadati</taxon>
        <taxon>Pseudomonadota</taxon>
        <taxon>Betaproteobacteria</taxon>
        <taxon>Neisseriales</taxon>
        <taxon>Chitinibacteraceae</taxon>
        <taxon>Silvimonas</taxon>
    </lineage>
</organism>
<dbReference type="PANTHER" id="PTHR30627">
    <property type="entry name" value="PEPTIDOGLYCAN D,D-TRANSPEPTIDASE"/>
    <property type="match status" value="1"/>
</dbReference>
<comment type="subcellular location">
    <subcellularLocation>
        <location evidence="14">Cell inner membrane</location>
        <topology evidence="14">Single-pass membrane protein</topology>
    </subcellularLocation>
    <subcellularLocation>
        <location evidence="2">Cell membrane</location>
    </subcellularLocation>
    <subcellularLocation>
        <location evidence="1">Membrane</location>
        <topology evidence="1">Single-pass membrane protein</topology>
    </subcellularLocation>
</comment>
<feature type="domain" description="Penicillin-binding protein transpeptidase" evidence="15">
    <location>
        <begin position="271"/>
        <end position="609"/>
    </location>
</feature>
<dbReference type="SUPFAM" id="SSF56519">
    <property type="entry name" value="Penicillin binding protein dimerisation domain"/>
    <property type="match status" value="1"/>
</dbReference>
<dbReference type="NCBIfam" id="TIGR03423">
    <property type="entry name" value="pbp2_mrdA"/>
    <property type="match status" value="1"/>
</dbReference>
<evidence type="ECO:0000256" key="12">
    <source>
        <dbReference type="ARBA" id="ARBA00023136"/>
    </source>
</evidence>
<keyword evidence="7 14" id="KW-0812">Transmembrane</keyword>
<evidence type="ECO:0000256" key="8">
    <source>
        <dbReference type="ARBA" id="ARBA00022801"/>
    </source>
</evidence>
<dbReference type="GO" id="GO:0008360">
    <property type="term" value="P:regulation of cell shape"/>
    <property type="evidence" value="ECO:0007669"/>
    <property type="project" value="UniProtKB-KW"/>
</dbReference>
<keyword evidence="9 14" id="KW-0133">Cell shape</keyword>
<keyword evidence="5 14" id="KW-0121">Carboxypeptidase</keyword>
<protein>
    <recommendedName>
        <fullName evidence="14">Peptidoglycan D,D-transpeptidase MrdA</fullName>
        <ecNumber evidence="14">3.4.16.4</ecNumber>
    </recommendedName>
    <alternativeName>
        <fullName evidence="14">Penicillin-binding protein 2</fullName>
        <shortName evidence="14">PBP-2</shortName>
    </alternativeName>
</protein>
<dbReference type="InterPro" id="IPR012338">
    <property type="entry name" value="Beta-lactam/transpept-like"/>
</dbReference>
<proteinExistence type="inferred from homology"/>